<dbReference type="AlphaFoldDB" id="H3C374"/>
<name>H3C374_TETNG</name>
<accession>H3C374</accession>
<organism evidence="1 2">
    <name type="scientific">Tetraodon nigroviridis</name>
    <name type="common">Spotted green pufferfish</name>
    <name type="synonym">Chelonodon nigroviridis</name>
    <dbReference type="NCBI Taxonomy" id="99883"/>
    <lineage>
        <taxon>Eukaryota</taxon>
        <taxon>Metazoa</taxon>
        <taxon>Chordata</taxon>
        <taxon>Craniata</taxon>
        <taxon>Vertebrata</taxon>
        <taxon>Euteleostomi</taxon>
        <taxon>Actinopterygii</taxon>
        <taxon>Neopterygii</taxon>
        <taxon>Teleostei</taxon>
        <taxon>Neoteleostei</taxon>
        <taxon>Acanthomorphata</taxon>
        <taxon>Eupercaria</taxon>
        <taxon>Tetraodontiformes</taxon>
        <taxon>Tetradontoidea</taxon>
        <taxon>Tetraodontidae</taxon>
        <taxon>Tetraodon</taxon>
    </lineage>
</organism>
<dbReference type="InParanoid" id="H3C374"/>
<reference evidence="1" key="2">
    <citation type="submission" date="2025-08" db="UniProtKB">
        <authorList>
            <consortium name="Ensembl"/>
        </authorList>
    </citation>
    <scope>IDENTIFICATION</scope>
</reference>
<proteinExistence type="predicted"/>
<evidence type="ECO:0000313" key="1">
    <source>
        <dbReference type="Ensembl" id="ENSTNIP00000002693.1"/>
    </source>
</evidence>
<dbReference type="Ensembl" id="ENSTNIT00000001638.1">
    <property type="protein sequence ID" value="ENSTNIP00000002693.1"/>
    <property type="gene ID" value="ENSTNIG00000000117.1"/>
</dbReference>
<dbReference type="Proteomes" id="UP000007303">
    <property type="component" value="Unassembled WGS sequence"/>
</dbReference>
<sequence>GKDTEDWMCIDFGMSTFQDSSVSSSMTLTGNSNTGQISAECSSEEIVPIKVILPV</sequence>
<keyword evidence="2" id="KW-1185">Reference proteome</keyword>
<evidence type="ECO:0000313" key="2">
    <source>
        <dbReference type="Proteomes" id="UP000007303"/>
    </source>
</evidence>
<protein>
    <submittedName>
        <fullName evidence="1">Uncharacterized protein</fullName>
    </submittedName>
</protein>
<dbReference type="HOGENOM" id="CLU_3037764_0_0_1"/>
<reference evidence="2" key="1">
    <citation type="journal article" date="2004" name="Nature">
        <title>Genome duplication in the teleost fish Tetraodon nigroviridis reveals the early vertebrate proto-karyotype.</title>
        <authorList>
            <person name="Jaillon O."/>
            <person name="Aury J.-M."/>
            <person name="Brunet F."/>
            <person name="Petit J.-L."/>
            <person name="Stange-Thomann N."/>
            <person name="Mauceli E."/>
            <person name="Bouneau L."/>
            <person name="Fischer C."/>
            <person name="Ozouf-Costaz C."/>
            <person name="Bernot A."/>
            <person name="Nicaud S."/>
            <person name="Jaffe D."/>
            <person name="Fisher S."/>
            <person name="Lutfalla G."/>
            <person name="Dossat C."/>
            <person name="Segurens B."/>
            <person name="Dasilva C."/>
            <person name="Salanoubat M."/>
            <person name="Levy M."/>
            <person name="Boudet N."/>
            <person name="Castellano S."/>
            <person name="Anthouard V."/>
            <person name="Jubin C."/>
            <person name="Castelli V."/>
            <person name="Katinka M."/>
            <person name="Vacherie B."/>
            <person name="Biemont C."/>
            <person name="Skalli Z."/>
            <person name="Cattolico L."/>
            <person name="Poulain J."/>
            <person name="De Berardinis V."/>
            <person name="Cruaud C."/>
            <person name="Duprat S."/>
            <person name="Brottier P."/>
            <person name="Coutanceau J.-P."/>
            <person name="Gouzy J."/>
            <person name="Parra G."/>
            <person name="Lardier G."/>
            <person name="Chapple C."/>
            <person name="McKernan K.J."/>
            <person name="McEwan P."/>
            <person name="Bosak S."/>
            <person name="Kellis M."/>
            <person name="Volff J.-N."/>
            <person name="Guigo R."/>
            <person name="Zody M.C."/>
            <person name="Mesirov J."/>
            <person name="Lindblad-Toh K."/>
            <person name="Birren B."/>
            <person name="Nusbaum C."/>
            <person name="Kahn D."/>
            <person name="Robinson-Rechavi M."/>
            <person name="Laudet V."/>
            <person name="Schachter V."/>
            <person name="Quetier F."/>
            <person name="Saurin W."/>
            <person name="Scarpelli C."/>
            <person name="Wincker P."/>
            <person name="Lander E.S."/>
            <person name="Weissenbach J."/>
            <person name="Roest Crollius H."/>
        </authorList>
    </citation>
    <scope>NUCLEOTIDE SEQUENCE [LARGE SCALE GENOMIC DNA]</scope>
</reference>
<reference evidence="1" key="3">
    <citation type="submission" date="2025-09" db="UniProtKB">
        <authorList>
            <consortium name="Ensembl"/>
        </authorList>
    </citation>
    <scope>IDENTIFICATION</scope>
</reference>